<gene>
    <name evidence="1" type="ORF">MNBD_GAMMA17-413</name>
</gene>
<dbReference type="EMBL" id="UOFQ01000059">
    <property type="protein sequence ID" value="VAW87170.1"/>
    <property type="molecule type" value="Genomic_DNA"/>
</dbReference>
<organism evidence="1">
    <name type="scientific">hydrothermal vent metagenome</name>
    <dbReference type="NCBI Taxonomy" id="652676"/>
    <lineage>
        <taxon>unclassified sequences</taxon>
        <taxon>metagenomes</taxon>
        <taxon>ecological metagenomes</taxon>
    </lineage>
</organism>
<dbReference type="AlphaFoldDB" id="A0A3B0ZDU9"/>
<accession>A0A3B0ZDU9</accession>
<sequence length="104" mass="11594">MNVRRFITHLLIISLLAINVAWAVDDCALQYSNEAPEVMLSSDLFTDGQNDDACNDPCVGWLHLVAITSGAKFDDFPSTRQEVVRTDISFYSLNQAPPIRPPQI</sequence>
<reference evidence="1" key="1">
    <citation type="submission" date="2018-06" db="EMBL/GenBank/DDBJ databases">
        <authorList>
            <person name="Zhirakovskaya E."/>
        </authorList>
    </citation>
    <scope>NUCLEOTIDE SEQUENCE</scope>
</reference>
<proteinExistence type="predicted"/>
<name>A0A3B0ZDU9_9ZZZZ</name>
<protein>
    <submittedName>
        <fullName evidence="1">Uncharacterized protein</fullName>
    </submittedName>
</protein>
<evidence type="ECO:0000313" key="1">
    <source>
        <dbReference type="EMBL" id="VAW87170.1"/>
    </source>
</evidence>